<keyword evidence="3 6" id="KW-0812">Transmembrane</keyword>
<gene>
    <name evidence="8" type="ORF">IB211_00870</name>
</gene>
<dbReference type="PANTHER" id="PTHR30619">
    <property type="entry name" value="DNA INTERNALIZATION/COMPETENCE PROTEIN COMEC/REC2"/>
    <property type="match status" value="1"/>
</dbReference>
<dbReference type="CDD" id="cd07731">
    <property type="entry name" value="ComA-like_MBL-fold"/>
    <property type="match status" value="1"/>
</dbReference>
<keyword evidence="9" id="KW-1185">Reference proteome</keyword>
<proteinExistence type="predicted"/>
<dbReference type="eggNOG" id="COG0658">
    <property type="taxonomic scope" value="Bacteria"/>
</dbReference>
<dbReference type="KEGG" id="ibu:IB211_00870"/>
<dbReference type="InterPro" id="IPR004797">
    <property type="entry name" value="Competence_ComEC/Rec2"/>
</dbReference>
<evidence type="ECO:0000256" key="6">
    <source>
        <dbReference type="SAM" id="Phobius"/>
    </source>
</evidence>
<dbReference type="SMART" id="SM00849">
    <property type="entry name" value="Lactamase_B"/>
    <property type="match status" value="1"/>
</dbReference>
<sequence length="753" mass="79881">MRKLASFAVPFSAAVFAVRYGVWPLALVLLPAALVLREERRLRCALVCAGLACGFLWCRGYDALCRAPARAMEGRTLTLSAAAADWPWETNYGGAVTIRISPEEGPSFLARLYGDDSLLALRPGDMFTCVAQCRAPDLVRGRESADYTAKGVFLLAYAKGSVMGTRPERVPLRYVPAYWTRALQEGVAAAVPPDAAPLVTALLTGDKTGLPDADYAALQRAGLAHAVAVSGLHIGFLVQLAVALAGSRYRRRAALLAVPLMVVYALAVGCTPSVLRAVVMHTLLLLGAILGRETDPPTSLSFALMLLLLQNPYAARSVSLQLSFASVAGIAAFSGRVHDWLWGGFRFPKEKKRLRRLPGALCHGAVTSLSTTVGALTFTIPLAAGYFGSLSLASPLANLLCLPLVALAFPLGLLAALLALFSPALGAAAGMAAALPVRLLLLLTRGFAALPFAGLTLESGYLRAWLTFAYALWVLFVALRGRRPLVPLCCCVMSLCCGLVLTHAAYNLGPLTLTVLNVGQGQSVVLRAGERTAVVDCGGSARRNAGDLCADYLGTFGRSRVDLLVLTHFHADHANGVLELLARVKVDVLAVPDVERDDPLRRELLSAAEESGTQIWLIRDDETVELGPARLTLYAPLGAGEANEEGLSLLCETGRFSALLTGDMGADVEARLVKYGTLPEVDLLLAGHHGSQNATSQLLLDTVEPSLAAISVGYNSYGHPAPETLRRLEESGCSIYRTDLQGNITVTVGPGPR</sequence>
<keyword evidence="5 6" id="KW-0472">Membrane</keyword>
<reference evidence="9" key="2">
    <citation type="submission" date="2015-04" db="EMBL/GenBank/DDBJ databases">
        <title>A butyrogenic pathway from the amino acid lysine in a human gut commensal.</title>
        <authorList>
            <person name="de Vos W.M."/>
            <person name="Bui N.T.P."/>
            <person name="Plugge C.M."/>
            <person name="Ritari J."/>
        </authorList>
    </citation>
    <scope>NUCLEOTIDE SEQUENCE [LARGE SCALE GENOMIC DNA]</scope>
    <source>
        <strain evidence="9">AF211</strain>
    </source>
</reference>
<dbReference type="InterPro" id="IPR052159">
    <property type="entry name" value="Competence_DNA_uptake"/>
</dbReference>
<feature type="transmembrane region" description="Helical" evidence="6">
    <location>
        <begin position="485"/>
        <end position="506"/>
    </location>
</feature>
<dbReference type="RefSeq" id="WP_058117223.1">
    <property type="nucleotide sequence ID" value="NZ_JADMQW010000006.1"/>
</dbReference>
<evidence type="ECO:0000256" key="5">
    <source>
        <dbReference type="ARBA" id="ARBA00023136"/>
    </source>
</evidence>
<dbReference type="NCBIfam" id="TIGR00360">
    <property type="entry name" value="ComEC_N-term"/>
    <property type="match status" value="1"/>
</dbReference>
<dbReference type="InterPro" id="IPR036866">
    <property type="entry name" value="RibonucZ/Hydroxyglut_hydro"/>
</dbReference>
<keyword evidence="4 6" id="KW-1133">Transmembrane helix</keyword>
<dbReference type="STRING" id="1297617.IB211_00870"/>
<feature type="transmembrane region" description="Helical" evidence="6">
    <location>
        <begin position="357"/>
        <end position="384"/>
    </location>
</feature>
<dbReference type="Proteomes" id="UP000064844">
    <property type="component" value="Chromosome"/>
</dbReference>
<protein>
    <recommendedName>
        <fullName evidence="7">Metallo-beta-lactamase domain-containing protein</fullName>
    </recommendedName>
</protein>
<organism evidence="8 9">
    <name type="scientific">Intestinimonas butyriciproducens</name>
    <dbReference type="NCBI Taxonomy" id="1297617"/>
    <lineage>
        <taxon>Bacteria</taxon>
        <taxon>Bacillati</taxon>
        <taxon>Bacillota</taxon>
        <taxon>Clostridia</taxon>
        <taxon>Eubacteriales</taxon>
        <taxon>Intestinimonas</taxon>
    </lineage>
</organism>
<evidence type="ECO:0000256" key="3">
    <source>
        <dbReference type="ARBA" id="ARBA00022692"/>
    </source>
</evidence>
<dbReference type="InterPro" id="IPR004477">
    <property type="entry name" value="ComEC_N"/>
</dbReference>
<accession>A0A0S2W2I7</accession>
<dbReference type="PATRIC" id="fig|1297617.4.peg.884"/>
<feature type="domain" description="Metallo-beta-lactamase" evidence="7">
    <location>
        <begin position="520"/>
        <end position="714"/>
    </location>
</feature>
<feature type="transmembrane region" description="Helical" evidence="6">
    <location>
        <begin position="433"/>
        <end position="454"/>
    </location>
</feature>
<evidence type="ECO:0000313" key="8">
    <source>
        <dbReference type="EMBL" id="ALP93264.1"/>
    </source>
</evidence>
<evidence type="ECO:0000256" key="4">
    <source>
        <dbReference type="ARBA" id="ARBA00022989"/>
    </source>
</evidence>
<dbReference type="InterPro" id="IPR035681">
    <property type="entry name" value="ComA-like_MBL"/>
</dbReference>
<dbReference type="GO" id="GO:0005886">
    <property type="term" value="C:plasma membrane"/>
    <property type="evidence" value="ECO:0007669"/>
    <property type="project" value="UniProtKB-SubCell"/>
</dbReference>
<evidence type="ECO:0000256" key="1">
    <source>
        <dbReference type="ARBA" id="ARBA00004651"/>
    </source>
</evidence>
<dbReference type="InterPro" id="IPR001279">
    <property type="entry name" value="Metallo-B-lactamas"/>
</dbReference>
<dbReference type="Pfam" id="PF00753">
    <property type="entry name" value="Lactamase_B"/>
    <property type="match status" value="1"/>
</dbReference>
<dbReference type="AlphaFoldDB" id="A0A0S2W2I7"/>
<name>A0A0S2W2I7_9FIRM</name>
<reference evidence="8 9" key="1">
    <citation type="journal article" date="2015" name="Nat. Commun.">
        <title>Production of butyrate from lysine and the Amadori product fructoselysine by a human gut commensal.</title>
        <authorList>
            <person name="Bui T.P."/>
            <person name="Ritari J."/>
            <person name="Boeren S."/>
            <person name="de Waard P."/>
            <person name="Plugge C.M."/>
            <person name="de Vos W.M."/>
        </authorList>
    </citation>
    <scope>NUCLEOTIDE SEQUENCE [LARGE SCALE GENOMIC DNA]</scope>
    <source>
        <strain evidence="8 9">AF211</strain>
    </source>
</reference>
<dbReference type="PANTHER" id="PTHR30619:SF1">
    <property type="entry name" value="RECOMBINATION PROTEIN 2"/>
    <property type="match status" value="1"/>
</dbReference>
<evidence type="ECO:0000313" key="9">
    <source>
        <dbReference type="Proteomes" id="UP000064844"/>
    </source>
</evidence>
<dbReference type="SUPFAM" id="SSF56281">
    <property type="entry name" value="Metallo-hydrolase/oxidoreductase"/>
    <property type="match status" value="1"/>
</dbReference>
<dbReference type="NCBIfam" id="TIGR00361">
    <property type="entry name" value="ComEC_Rec2"/>
    <property type="match status" value="1"/>
</dbReference>
<feature type="transmembrane region" description="Helical" evidence="6">
    <location>
        <begin position="253"/>
        <end position="275"/>
    </location>
</feature>
<feature type="transmembrane region" description="Helical" evidence="6">
    <location>
        <begin position="460"/>
        <end position="478"/>
    </location>
</feature>
<dbReference type="GO" id="GO:0030420">
    <property type="term" value="P:establishment of competence for transformation"/>
    <property type="evidence" value="ECO:0007669"/>
    <property type="project" value="InterPro"/>
</dbReference>
<dbReference type="eggNOG" id="COG2333">
    <property type="taxonomic scope" value="Bacteria"/>
</dbReference>
<dbReference type="Pfam" id="PF03772">
    <property type="entry name" value="Competence"/>
    <property type="match status" value="1"/>
</dbReference>
<evidence type="ECO:0000259" key="7">
    <source>
        <dbReference type="SMART" id="SM00849"/>
    </source>
</evidence>
<comment type="subcellular location">
    <subcellularLocation>
        <location evidence="1">Cell membrane</location>
        <topology evidence="1">Multi-pass membrane protein</topology>
    </subcellularLocation>
</comment>
<feature type="transmembrane region" description="Helical" evidence="6">
    <location>
        <begin position="396"/>
        <end position="421"/>
    </location>
</feature>
<feature type="transmembrane region" description="Helical" evidence="6">
    <location>
        <begin position="223"/>
        <end position="246"/>
    </location>
</feature>
<keyword evidence="2" id="KW-1003">Cell membrane</keyword>
<dbReference type="EMBL" id="CP011307">
    <property type="protein sequence ID" value="ALP93264.1"/>
    <property type="molecule type" value="Genomic_DNA"/>
</dbReference>
<dbReference type="Gene3D" id="3.60.15.10">
    <property type="entry name" value="Ribonuclease Z/Hydroxyacylglutathione hydrolase-like"/>
    <property type="match status" value="1"/>
</dbReference>
<evidence type="ECO:0000256" key="2">
    <source>
        <dbReference type="ARBA" id="ARBA00022475"/>
    </source>
</evidence>